<gene>
    <name evidence="2" type="ORF">AYI70_g2563</name>
</gene>
<evidence type="ECO:0000256" key="1">
    <source>
        <dbReference type="SAM" id="MobiDB-lite"/>
    </source>
</evidence>
<evidence type="ECO:0000313" key="2">
    <source>
        <dbReference type="EMBL" id="OMJ22944.1"/>
    </source>
</evidence>
<organism evidence="2 3">
    <name type="scientific">Smittium culicis</name>
    <dbReference type="NCBI Taxonomy" id="133412"/>
    <lineage>
        <taxon>Eukaryota</taxon>
        <taxon>Fungi</taxon>
        <taxon>Fungi incertae sedis</taxon>
        <taxon>Zoopagomycota</taxon>
        <taxon>Kickxellomycotina</taxon>
        <taxon>Harpellomycetes</taxon>
        <taxon>Harpellales</taxon>
        <taxon>Legeriomycetaceae</taxon>
        <taxon>Smittium</taxon>
    </lineage>
</organism>
<reference evidence="2 3" key="1">
    <citation type="submission" date="2017-01" db="EMBL/GenBank/DDBJ databases">
        <authorList>
            <person name="Mah S.A."/>
            <person name="Swanson W.J."/>
            <person name="Moy G.W."/>
            <person name="Vacquier V.D."/>
        </authorList>
    </citation>
    <scope>NUCLEOTIDE SEQUENCE [LARGE SCALE GENOMIC DNA]</scope>
    <source>
        <strain evidence="2 3">GSMNP</strain>
    </source>
</reference>
<dbReference type="EMBL" id="LSSN01000640">
    <property type="protein sequence ID" value="OMJ22944.1"/>
    <property type="molecule type" value="Genomic_DNA"/>
</dbReference>
<comment type="caution">
    <text evidence="2">The sequence shown here is derived from an EMBL/GenBank/DDBJ whole genome shotgun (WGS) entry which is preliminary data.</text>
</comment>
<protein>
    <submittedName>
        <fullName evidence="2">Uncharacterized protein</fullName>
    </submittedName>
</protein>
<evidence type="ECO:0000313" key="3">
    <source>
        <dbReference type="Proteomes" id="UP000187283"/>
    </source>
</evidence>
<keyword evidence="3" id="KW-1185">Reference proteome</keyword>
<feature type="region of interest" description="Disordered" evidence="1">
    <location>
        <begin position="76"/>
        <end position="118"/>
    </location>
</feature>
<dbReference type="Proteomes" id="UP000187283">
    <property type="component" value="Unassembled WGS sequence"/>
</dbReference>
<dbReference type="AlphaFoldDB" id="A0A1R1Y7Y9"/>
<sequence>MNYPSPRHLTHTLQPYATLLQMPPPDSRTSRKAAHTCNHQALFSKPVREHNETRRHPLATATANVCPHTRPAQTAIPCTHTSAQPPRASYRSPPLRPARAGYSPRPPPQSARTSPCPSQQHPLIVRHCHCHCQRKSTDVRVQRRHAAPRAQARVQQPHHHARVATTAVRRRAEHRRHGLARDIDDAACAAPADECRPCERLAAREQRARFAAAVAVAELPDGQVR</sequence>
<accession>A0A1R1Y7Y9</accession>
<proteinExistence type="predicted"/>
<name>A0A1R1Y7Y9_9FUNG</name>